<dbReference type="InterPro" id="IPR006102">
    <property type="entry name" value="Ig-like_GH2"/>
</dbReference>
<evidence type="ECO:0000256" key="4">
    <source>
        <dbReference type="ARBA" id="ARBA00022801"/>
    </source>
</evidence>
<sequence>MSTPRYTLDLSGNHWKMERARPGTGVQEGFHDLPSEYQGIYYSWNQASVPGDVFTDLQRAGEIDDPFFGRNYHKTKWVTDYEWWYVTKFNLPEELEGKRFEIHFEGVDYSFEAWLNGKPIGSHTGMFSSFRPDVTHAVRFEQWMEGCNILMVKLDPAPKNLMNVGGRKQCFQGDYMTGVVPTGIWRPVKVVATDAVKIDYARIETPLGGADHDGPEDPNAPINATAVVELEVTNAGDKAIEVAFGADVSAANDDAGSGKGQASHTATVQPGESTVKFEVPLEDVYRWWPWDMGNQPLYNATISAKIGDVVSDEVTERIGVREIVMTRNPGYTEEEAEFPWTFTMNGKRHYLRGACWSGPPSLLYGRNNSAKYQARIKQVLQANINHLRIFGWHPPEVPEFYELCDEAGITVWTNFTFATQAYRATEEFMAGAKNDCIHIVKDRRNHPSAVMFMGGEEVFFSHAHAESDNRFIMEEMGRAIEPYTSIPYGLASPLSEQFGQKMGFKAHDSTHANGHYYGAGRTMMEEFYPKLDYCIVPELTAASAPNIESLKRFIPEDELWPMGPSWGYHHADIDILKNLNFEVFGQVRCDSLEDFVNGTQTAHGIIAHFALESLRRLKPKNSGIGLCHFMTHWPDIKWGIIDYYAKKKLSFDYVTRAYQPVLPSVDYVKRRWNPGENVDLGLYVINDTFDAKPGSTYRWSISTAQGEAASGEESVDIAPDSCVELKRINWQVPTDALPVDAEGGYAVPTFRVDVELLDGDGNTIAKNFHVLLVDDQENAKVRYRELNDANTAQRDELGKTYYRYFPEMYDVDNEEPDL</sequence>
<feature type="domain" description="Glycoside hydrolase family 2 immunoglobulin-like beta-sandwich" evidence="7">
    <location>
        <begin position="224"/>
        <end position="321"/>
    </location>
</feature>
<dbReference type="Proteomes" id="UP000541810">
    <property type="component" value="Unassembled WGS sequence"/>
</dbReference>
<dbReference type="Gene3D" id="3.20.20.80">
    <property type="entry name" value="Glycosidases"/>
    <property type="match status" value="1"/>
</dbReference>
<evidence type="ECO:0000256" key="5">
    <source>
        <dbReference type="ARBA" id="ARBA00023295"/>
    </source>
</evidence>
<dbReference type="Pfam" id="PF22666">
    <property type="entry name" value="Glyco_hydro_2_N2"/>
    <property type="match status" value="1"/>
</dbReference>
<dbReference type="InterPro" id="IPR017853">
    <property type="entry name" value="GH"/>
</dbReference>
<dbReference type="InterPro" id="IPR013783">
    <property type="entry name" value="Ig-like_fold"/>
</dbReference>
<feature type="compositionally biased region" description="Polar residues" evidence="6">
    <location>
        <begin position="260"/>
        <end position="271"/>
    </location>
</feature>
<dbReference type="RefSeq" id="WP_221435560.1">
    <property type="nucleotide sequence ID" value="NZ_JACHGY010000001.1"/>
</dbReference>
<evidence type="ECO:0000256" key="1">
    <source>
        <dbReference type="ARBA" id="ARBA00000829"/>
    </source>
</evidence>
<dbReference type="InterPro" id="IPR008979">
    <property type="entry name" value="Galactose-bd-like_sf"/>
</dbReference>
<dbReference type="Gene3D" id="2.60.40.10">
    <property type="entry name" value="Immunoglobulins"/>
    <property type="match status" value="1"/>
</dbReference>
<comment type="caution">
    <text evidence="9">The sequence shown here is derived from an EMBL/GenBank/DDBJ whole genome shotgun (WGS) entry which is preliminary data.</text>
</comment>
<comment type="similarity">
    <text evidence="2">Belongs to the glycosyl hydrolase 2 family.</text>
</comment>
<dbReference type="AlphaFoldDB" id="A0A7X0HAM7"/>
<accession>A0A7X0HAM7</accession>
<dbReference type="SUPFAM" id="SSF51445">
    <property type="entry name" value="(Trans)glycosidases"/>
    <property type="match status" value="1"/>
</dbReference>
<evidence type="ECO:0000259" key="7">
    <source>
        <dbReference type="Pfam" id="PF00703"/>
    </source>
</evidence>
<dbReference type="GO" id="GO:0005975">
    <property type="term" value="P:carbohydrate metabolic process"/>
    <property type="evidence" value="ECO:0007669"/>
    <property type="project" value="InterPro"/>
</dbReference>
<dbReference type="PANTHER" id="PTHR43730">
    <property type="entry name" value="BETA-MANNOSIDASE"/>
    <property type="match status" value="1"/>
</dbReference>
<evidence type="ECO:0000259" key="8">
    <source>
        <dbReference type="Pfam" id="PF22666"/>
    </source>
</evidence>
<evidence type="ECO:0000256" key="2">
    <source>
        <dbReference type="ARBA" id="ARBA00007401"/>
    </source>
</evidence>
<dbReference type="SUPFAM" id="SSF49785">
    <property type="entry name" value="Galactose-binding domain-like"/>
    <property type="match status" value="1"/>
</dbReference>
<dbReference type="InterPro" id="IPR036156">
    <property type="entry name" value="Beta-gal/glucu_dom_sf"/>
</dbReference>
<dbReference type="InterPro" id="IPR050887">
    <property type="entry name" value="Beta-mannosidase_GH2"/>
</dbReference>
<keyword evidence="10" id="KW-1185">Reference proteome</keyword>
<dbReference type="GO" id="GO:0004567">
    <property type="term" value="F:beta-mannosidase activity"/>
    <property type="evidence" value="ECO:0007669"/>
    <property type="project" value="UniProtKB-EC"/>
</dbReference>
<feature type="domain" description="Beta-mannosidase-like galactose-binding" evidence="8">
    <location>
        <begin position="44"/>
        <end position="162"/>
    </location>
</feature>
<dbReference type="PANTHER" id="PTHR43730:SF1">
    <property type="entry name" value="BETA-MANNOSIDASE"/>
    <property type="match status" value="1"/>
</dbReference>
<evidence type="ECO:0000256" key="6">
    <source>
        <dbReference type="SAM" id="MobiDB-lite"/>
    </source>
</evidence>
<comment type="catalytic activity">
    <reaction evidence="1">
        <text>Hydrolysis of terminal, non-reducing beta-D-mannose residues in beta-D-mannosides.</text>
        <dbReference type="EC" id="3.2.1.25"/>
    </reaction>
</comment>
<keyword evidence="5 9" id="KW-0326">Glycosidase</keyword>
<feature type="region of interest" description="Disordered" evidence="6">
    <location>
        <begin position="252"/>
        <end position="271"/>
    </location>
</feature>
<name>A0A7X0HAM7_9BACT</name>
<organism evidence="9 10">
    <name type="scientific">Algisphaera agarilytica</name>
    <dbReference type="NCBI Taxonomy" id="1385975"/>
    <lineage>
        <taxon>Bacteria</taxon>
        <taxon>Pseudomonadati</taxon>
        <taxon>Planctomycetota</taxon>
        <taxon>Phycisphaerae</taxon>
        <taxon>Phycisphaerales</taxon>
        <taxon>Phycisphaeraceae</taxon>
        <taxon>Algisphaera</taxon>
    </lineage>
</organism>
<dbReference type="SUPFAM" id="SSF49303">
    <property type="entry name" value="beta-Galactosidase/glucuronidase domain"/>
    <property type="match status" value="1"/>
</dbReference>
<evidence type="ECO:0000313" key="9">
    <source>
        <dbReference type="EMBL" id="MBB6431211.1"/>
    </source>
</evidence>
<dbReference type="Gene3D" id="2.60.120.260">
    <property type="entry name" value="Galactose-binding domain-like"/>
    <property type="match status" value="1"/>
</dbReference>
<evidence type="ECO:0000313" key="10">
    <source>
        <dbReference type="Proteomes" id="UP000541810"/>
    </source>
</evidence>
<keyword evidence="4 9" id="KW-0378">Hydrolase</keyword>
<protein>
    <recommendedName>
        <fullName evidence="3">beta-mannosidase</fullName>
        <ecNumber evidence="3">3.2.1.25</ecNumber>
    </recommendedName>
</protein>
<dbReference type="Pfam" id="PF00703">
    <property type="entry name" value="Glyco_hydro_2"/>
    <property type="match status" value="1"/>
</dbReference>
<dbReference type="EMBL" id="JACHGY010000001">
    <property type="protein sequence ID" value="MBB6431211.1"/>
    <property type="molecule type" value="Genomic_DNA"/>
</dbReference>
<proteinExistence type="inferred from homology"/>
<dbReference type="GO" id="GO:0006516">
    <property type="term" value="P:glycoprotein catabolic process"/>
    <property type="evidence" value="ECO:0007669"/>
    <property type="project" value="TreeGrafter"/>
</dbReference>
<evidence type="ECO:0000256" key="3">
    <source>
        <dbReference type="ARBA" id="ARBA00012754"/>
    </source>
</evidence>
<reference evidence="9 10" key="1">
    <citation type="submission" date="2020-08" db="EMBL/GenBank/DDBJ databases">
        <title>Genomic Encyclopedia of Type Strains, Phase IV (KMG-IV): sequencing the most valuable type-strain genomes for metagenomic binning, comparative biology and taxonomic classification.</title>
        <authorList>
            <person name="Goeker M."/>
        </authorList>
    </citation>
    <scope>NUCLEOTIDE SEQUENCE [LARGE SCALE GENOMIC DNA]</scope>
    <source>
        <strain evidence="9 10">DSM 103725</strain>
    </source>
</reference>
<dbReference type="EC" id="3.2.1.25" evidence="3"/>
<dbReference type="InterPro" id="IPR054593">
    <property type="entry name" value="Beta-mannosidase-like_N2"/>
</dbReference>
<gene>
    <name evidence="9" type="ORF">HNQ40_003017</name>
</gene>